<comment type="catalytic activity">
    <reaction evidence="13">
        <text>L-seryl-[protein] + ATP = O-phospho-L-seryl-[protein] + ADP + H(+)</text>
        <dbReference type="Rhea" id="RHEA:17989"/>
        <dbReference type="Rhea" id="RHEA-COMP:9863"/>
        <dbReference type="Rhea" id="RHEA-COMP:11604"/>
        <dbReference type="ChEBI" id="CHEBI:15378"/>
        <dbReference type="ChEBI" id="CHEBI:29999"/>
        <dbReference type="ChEBI" id="CHEBI:30616"/>
        <dbReference type="ChEBI" id="CHEBI:83421"/>
        <dbReference type="ChEBI" id="CHEBI:456216"/>
        <dbReference type="EC" id="2.7.11.1"/>
    </reaction>
</comment>
<feature type="region of interest" description="Disordered" evidence="16">
    <location>
        <begin position="2101"/>
        <end position="2221"/>
    </location>
</feature>
<evidence type="ECO:0000313" key="18">
    <source>
        <dbReference type="EMBL" id="CAG9109019.1"/>
    </source>
</evidence>
<dbReference type="PROSITE" id="PS00108">
    <property type="entry name" value="PROTEIN_KINASE_ST"/>
    <property type="match status" value="1"/>
</dbReference>
<keyword evidence="5" id="KW-0963">Cytoplasm</keyword>
<feature type="coiled-coil region" evidence="15">
    <location>
        <begin position="1025"/>
        <end position="1059"/>
    </location>
</feature>
<dbReference type="GO" id="GO:0006884">
    <property type="term" value="P:cell volume homeostasis"/>
    <property type="evidence" value="ECO:0007669"/>
    <property type="project" value="UniProtKB-ARBA"/>
</dbReference>
<evidence type="ECO:0000256" key="1">
    <source>
        <dbReference type="ARBA" id="ARBA00001946"/>
    </source>
</evidence>
<dbReference type="Pfam" id="PF12202">
    <property type="entry name" value="OSR1_C"/>
    <property type="match status" value="1"/>
</dbReference>
<dbReference type="InterPro" id="IPR050588">
    <property type="entry name" value="WNK_Ser-Thr_kinase"/>
</dbReference>
<dbReference type="InterPro" id="IPR011009">
    <property type="entry name" value="Kinase-like_dom_sf"/>
</dbReference>
<evidence type="ECO:0000256" key="14">
    <source>
        <dbReference type="ARBA" id="ARBA00061662"/>
    </source>
</evidence>
<sequence length="2642" mass="293000">MDNNTSSNSLRNSKRKDNLITRKQDKSPEKTIRGTRGAYRGASSTSKRQEDEDSGSTERLDRPKKLMTQSKRDYGLGKRPDFSLKNRNVHLASSRYGQMTSGVHGHVHQLPAGHHLDQGSKEKTVHGKEKTFKVVVGSEVGVMKAPVLGPRPYANALAIIHTQASNTFDMLNSLTTSVASQPVVGVAGYRRRSSGPTLCDPELDDSGNKLVARLEDDAFISEQDLVCSLIFFVAIVEVESEVVGVGVAGYRRRSSGPTLCDPELDDSGNKLVARLEDDAFISEQDLEENIEIATATEKGLQPPSTTTGEEQPQEQQNGLVYGPIYELEKLELQQDKKKGQDEEDEEEPIGVSPCGRFFKYDKEVGRGSFKTVYHGLDTQTGVAVAWCELLEKKLNKTERLRFREEADMLKKLQHPNIVRFYNYWEGTVAKKKNIVLITELMLSGTLKAYLRRFKRINPKVLKSWCRQILKGLNFLHSRTPPIIHRDLKCDNIFITGTTGSVKIGDLGLATLKNRSFAKSVIGTPEFMAPEMYEEHYDESVDVYAFGMCMLEMSTGEYPYSECSGPAQIYKKVVSGVKPQSLEKVTIPEVRDIIESCIRPNKTDRPQVKDLLNHEFFGEDIGLRLEIVSRDLVTSSDITKIQFRLKIIDPKKRLNTHRENEAIQFEFDMERDDCEEVARDMAKANLIMEQDARIVFKLLKSQLISLSRERSEKKAQMLFNQELINEQNRQQQLILENQLRQVKMIQNQQQPVVNGVNSQNNLGSVQLDPQSQYFQAQQQLLQQQFQQHLSSEEAAMRVFQHNLMQQAGLSSRLHPDHQLLQQQQVLLEQNIKQHVMMEQNLLSQQHIMDQQVQQGLMEQTTSQSQLQPMLNQQLGIHEITNQNQVLQQQIIQQQQNIIAQQAAAMQENMAGPPPSAGQTLDPSLQNLQNILSQIIQRPETLQPRKESDSDVQSQQQNQQLGQQQAMSQQTTDSGIDLQQHTQQEQDMQQMHNIQAMQQQQNQQNYQQQQQQFMQPNILQAAVDPTILVQQQQVAQAQHHMAQAQQQLNMQKQMLAQHQIVLQQQMLNQHPLQMAGQTLSPQHLRTLQQQQYLAQQELQIQSQQNLLDQQSLALLAQQQQLRGQQQQKVEEILRAQRPMYQRQGSEQSQISTADVHDQQQQQPMQQEQYQQQNMQQNVQQMQQQGYVDNMSNQLQKQQSAVTEDLYHSQTRVMQGQSLPHNIQMPTFASVQQSDRQISSHEGTPVQNYSANPLQMYQNQMQQPQIINPSVSNYQGLDAPIQPPITHPNIEQPMPPTTQEVIAPVPQSLPEELAPQEVPQQLNLQPTATENGDQLLSNGTPKEQFLTPMTEFPTGSTHAEAIKPPELSSVEEKSVEAPVEGTATPSPIATEKKSRGSKKRSRSKDAWPKLSVLSVSSVGSTVECQLESKCKTVTFKFDRGDVNPEEITANLVSEKLLPEWQSAAFTELIRSLVQQLAADPQRLTLNMDKTDYDSETTEREENLTDSNQDNSECTTPTASHEHIAVAELAYDQPEPGVEPEPAVPRVSHIETLARKISTASSIGSNQSDGGSSAPDRAGSTESSSTNGDKKSQKPTRKISRFLVSPVVDRTEQVPEEQAVITDAPAVARDKPLYSDVAKEHPKLNGFPENEQTTPSVQPAQPEPSFVPTHQYPQISNVPLNVIDHKQEMPQTVVMQSQPNTAITTNVQSIPQSIPQSYQQINPSLLQPNLTTPLQIATDTPLLGLSQVATPISMGGDFGLGQLNPGLDPMGGNRLSFSAPQTLAPAAGATDAFSNAENIQRMLLKQNIMNQQQTLSGPNLLGLLNQQQFQPPADLGLHGMHAMSAQPAAGMFRAAPAKYPYQPMLATANDYLVQQQALQSSVNQLTNQQIGQTLGIGLGLANPLQPGLGVNANLGLQQQNINLATQNLALNQNLALGQNLGPNLGLGGQNLIGGQSLGLGGQSLGLMGQNLGQQLLANRALAQNVMQHALARRAVAQTQELEMGGMTQGNSVGSSQPSTPNKAQNYNEYMLTLQHKLASISNSGPLSPQSPSEVSYSPALSPTHRANHALPQEKVDGSSGAGAARRNVSALADLEHELTKISCNYKQPPAKQARQRNNTQVQEAGGPAPRPAGAAAAPATPTRLLPPPSRSCKRLRDTSSSRSHGSRSGSSRASSSECARRSRKDRRGTRRAARRRARSRPRPRHRRCRGTTRSRTQSSSSSGLDTRFEVLSQQLVSQFSDLVSANKVSQLKPQEFLLPPQSNYEVCNLSISIKEPLVPSAPSHRVANLVEHQHFNKSDWKSVRYADTQKKYLACPAFVDLKVNEELASLADESSSFIDWPRMERSIAALSNAFLTQNEIVNFSLQNVIDWASKVNEPITASTLYTKMKEIFDKDVFIEHSAEEQELLGAADDATVDSYADLSSGWGGSGGRFHVSRARMCRDHAVCRLLPPHNDHHRAKDKLDFSQSYLEADSYSPCPETGQTYVLTGGGGARAYLVHDAAGARSAVIDPQPRQSDSPPPSPPHEPLSYLVLDRERRLTCAVMDPRLAPGPALRPFEEPPAPAVAADPSLEPVSASEELSAWRCLEPEDEAARYCEGQEVRGGAGGARGGAVAERAGLRATAVLQDTVTDRVLCRQVVLLSLERL</sequence>
<keyword evidence="9" id="KW-0418">Kinase</keyword>
<keyword evidence="10" id="KW-0067">ATP-binding</keyword>
<keyword evidence="6" id="KW-0723">Serine/threonine-protein kinase</keyword>
<evidence type="ECO:0000256" key="13">
    <source>
        <dbReference type="ARBA" id="ARBA00048679"/>
    </source>
</evidence>
<dbReference type="Proteomes" id="UP000653454">
    <property type="component" value="Unassembled WGS sequence"/>
</dbReference>
<dbReference type="EMBL" id="CAJHNJ030000011">
    <property type="protein sequence ID" value="CAG9109019.1"/>
    <property type="molecule type" value="Genomic_DNA"/>
</dbReference>
<feature type="region of interest" description="Disordered" evidence="16">
    <location>
        <begin position="1348"/>
        <end position="1403"/>
    </location>
</feature>
<feature type="region of interest" description="Disordered" evidence="16">
    <location>
        <begin position="1484"/>
        <end position="1514"/>
    </location>
</feature>
<keyword evidence="19" id="KW-1185">Reference proteome</keyword>
<evidence type="ECO:0000259" key="17">
    <source>
        <dbReference type="PROSITE" id="PS50011"/>
    </source>
</evidence>
<feature type="compositionally biased region" description="Basic and acidic residues" evidence="16">
    <location>
        <begin position="1485"/>
        <end position="1499"/>
    </location>
</feature>
<dbReference type="InterPro" id="IPR056865">
    <property type="entry name" value="CCTL2_WNK"/>
</dbReference>
<feature type="region of interest" description="Disordered" evidence="16">
    <location>
        <begin position="939"/>
        <end position="1000"/>
    </location>
</feature>
<dbReference type="InterPro" id="IPR008271">
    <property type="entry name" value="Ser/Thr_kinase_AS"/>
</dbReference>
<dbReference type="FunFam" id="3.30.200.20:FF:001054">
    <property type="entry name" value="Serine/threonine-protein kinase WNK1"/>
    <property type="match status" value="1"/>
</dbReference>
<feature type="compositionally biased region" description="Low complexity" evidence="16">
    <location>
        <begin position="2120"/>
        <end position="2139"/>
    </location>
</feature>
<feature type="region of interest" description="Disordered" evidence="16">
    <location>
        <begin position="1"/>
        <end position="82"/>
    </location>
</feature>
<feature type="compositionally biased region" description="Basic and acidic residues" evidence="16">
    <location>
        <begin position="15"/>
        <end position="32"/>
    </location>
</feature>
<evidence type="ECO:0000256" key="2">
    <source>
        <dbReference type="ARBA" id="ARBA00004496"/>
    </source>
</evidence>
<evidence type="ECO:0000256" key="3">
    <source>
        <dbReference type="ARBA" id="ARBA00012513"/>
    </source>
</evidence>
<dbReference type="PROSITE" id="PS50011">
    <property type="entry name" value="PROTEIN_KINASE_DOM"/>
    <property type="match status" value="1"/>
</dbReference>
<evidence type="ECO:0000256" key="11">
    <source>
        <dbReference type="ARBA" id="ARBA00023054"/>
    </source>
</evidence>
<feature type="compositionally biased region" description="Polar residues" evidence="16">
    <location>
        <begin position="1501"/>
        <end position="1514"/>
    </location>
</feature>
<keyword evidence="8" id="KW-0547">Nucleotide-binding</keyword>
<feature type="region of interest" description="Disordered" evidence="16">
    <location>
        <begin position="295"/>
        <end position="316"/>
    </location>
</feature>
<dbReference type="InterPro" id="IPR000719">
    <property type="entry name" value="Prot_kinase_dom"/>
</dbReference>
<feature type="compositionally biased region" description="Low complexity" evidence="16">
    <location>
        <begin position="301"/>
        <end position="316"/>
    </location>
</feature>
<dbReference type="GO" id="GO:0071474">
    <property type="term" value="P:cellular hyperosmotic response"/>
    <property type="evidence" value="ECO:0007669"/>
    <property type="project" value="UniProtKB-ARBA"/>
</dbReference>
<evidence type="ECO:0000256" key="12">
    <source>
        <dbReference type="ARBA" id="ARBA00047899"/>
    </source>
</evidence>
<evidence type="ECO:0000256" key="9">
    <source>
        <dbReference type="ARBA" id="ARBA00022777"/>
    </source>
</evidence>
<evidence type="ECO:0000256" key="8">
    <source>
        <dbReference type="ARBA" id="ARBA00022741"/>
    </source>
</evidence>
<evidence type="ECO:0000256" key="5">
    <source>
        <dbReference type="ARBA" id="ARBA00022490"/>
    </source>
</evidence>
<feature type="region of interest" description="Disordered" evidence="16">
    <location>
        <begin position="2036"/>
        <end position="2060"/>
    </location>
</feature>
<comment type="catalytic activity">
    <reaction evidence="12">
        <text>L-threonyl-[protein] + ATP = O-phospho-L-threonyl-[protein] + ADP + H(+)</text>
        <dbReference type="Rhea" id="RHEA:46608"/>
        <dbReference type="Rhea" id="RHEA-COMP:11060"/>
        <dbReference type="Rhea" id="RHEA-COMP:11605"/>
        <dbReference type="ChEBI" id="CHEBI:15378"/>
        <dbReference type="ChEBI" id="CHEBI:30013"/>
        <dbReference type="ChEBI" id="CHEBI:30616"/>
        <dbReference type="ChEBI" id="CHEBI:61977"/>
        <dbReference type="ChEBI" id="CHEBI:456216"/>
        <dbReference type="EC" id="2.7.11.1"/>
    </reaction>
</comment>
<feature type="compositionally biased region" description="Low complexity" evidence="16">
    <location>
        <begin position="2156"/>
        <end position="2173"/>
    </location>
</feature>
<accession>A0A8S4E0S9</accession>
<dbReference type="InterPro" id="IPR024678">
    <property type="entry name" value="Kinase_OSR1/WNK_CCT"/>
</dbReference>
<feature type="compositionally biased region" description="Low complexity" evidence="16">
    <location>
        <begin position="977"/>
        <end position="1000"/>
    </location>
</feature>
<comment type="caution">
    <text evidence="18">The sequence shown here is derived from an EMBL/GenBank/DDBJ whole genome shotgun (WGS) entry which is preliminary data.</text>
</comment>
<dbReference type="GO" id="GO:0005524">
    <property type="term" value="F:ATP binding"/>
    <property type="evidence" value="ECO:0007669"/>
    <property type="project" value="UniProtKB-KW"/>
</dbReference>
<feature type="compositionally biased region" description="Low complexity" evidence="16">
    <location>
        <begin position="2209"/>
        <end position="2218"/>
    </location>
</feature>
<feature type="compositionally biased region" description="Polar residues" evidence="16">
    <location>
        <begin position="1"/>
        <end position="11"/>
    </location>
</feature>
<dbReference type="SMART" id="SM00220">
    <property type="entry name" value="S_TKc"/>
    <property type="match status" value="1"/>
</dbReference>
<evidence type="ECO:0000256" key="10">
    <source>
        <dbReference type="ARBA" id="ARBA00022840"/>
    </source>
</evidence>
<feature type="domain" description="Protein kinase" evidence="17">
    <location>
        <begin position="358"/>
        <end position="616"/>
    </location>
</feature>
<organism evidence="18 19">
    <name type="scientific">Plutella xylostella</name>
    <name type="common">Diamondback moth</name>
    <name type="synonym">Plutella maculipennis</name>
    <dbReference type="NCBI Taxonomy" id="51655"/>
    <lineage>
        <taxon>Eukaryota</taxon>
        <taxon>Metazoa</taxon>
        <taxon>Ecdysozoa</taxon>
        <taxon>Arthropoda</taxon>
        <taxon>Hexapoda</taxon>
        <taxon>Insecta</taxon>
        <taxon>Pterygota</taxon>
        <taxon>Neoptera</taxon>
        <taxon>Endopterygota</taxon>
        <taxon>Lepidoptera</taxon>
        <taxon>Glossata</taxon>
        <taxon>Ditrysia</taxon>
        <taxon>Yponomeutoidea</taxon>
        <taxon>Plutellidae</taxon>
        <taxon>Plutella</taxon>
    </lineage>
</organism>
<keyword evidence="4" id="KW-0217">Developmental protein</keyword>
<dbReference type="Pfam" id="PF00069">
    <property type="entry name" value="Pkinase"/>
    <property type="match status" value="1"/>
</dbReference>
<feature type="compositionally biased region" description="Low complexity" evidence="16">
    <location>
        <begin position="1156"/>
        <end position="1172"/>
    </location>
</feature>
<dbReference type="Gene3D" id="3.30.200.20">
    <property type="entry name" value="Phosphorylase Kinase, domain 1"/>
    <property type="match status" value="1"/>
</dbReference>
<protein>
    <recommendedName>
        <fullName evidence="3">non-specific serine/threonine protein kinase</fullName>
        <ecNumber evidence="3">2.7.11.1</ecNumber>
    </recommendedName>
</protein>
<evidence type="ECO:0000256" key="15">
    <source>
        <dbReference type="SAM" id="Coils"/>
    </source>
</evidence>
<dbReference type="GO" id="GO:0140694">
    <property type="term" value="P:membraneless organelle assembly"/>
    <property type="evidence" value="ECO:0007669"/>
    <property type="project" value="UniProtKB-ARBA"/>
</dbReference>
<feature type="compositionally biased region" description="Polar residues" evidence="16">
    <location>
        <begin position="1646"/>
        <end position="1655"/>
    </location>
</feature>
<evidence type="ECO:0000256" key="4">
    <source>
        <dbReference type="ARBA" id="ARBA00022473"/>
    </source>
</evidence>
<feature type="compositionally biased region" description="Polar residues" evidence="16">
    <location>
        <begin position="1554"/>
        <end position="1567"/>
    </location>
</feature>
<comment type="subcellular location">
    <subcellularLocation>
        <location evidence="2">Cytoplasm</location>
    </subcellularLocation>
</comment>
<feature type="compositionally biased region" description="Low complexity" evidence="16">
    <location>
        <begin position="951"/>
        <end position="968"/>
    </location>
</feature>
<dbReference type="CDD" id="cd13983">
    <property type="entry name" value="STKc_WNK"/>
    <property type="match status" value="1"/>
</dbReference>
<feature type="region of interest" description="Disordered" evidence="16">
    <location>
        <begin position="1554"/>
        <end position="1600"/>
    </location>
</feature>
<keyword evidence="11 15" id="KW-0175">Coiled coil</keyword>
<feature type="region of interest" description="Disordered" evidence="16">
    <location>
        <begin position="1137"/>
        <end position="1172"/>
    </location>
</feature>
<name>A0A8S4E0S9_PLUXY</name>
<dbReference type="EC" id="2.7.11.1" evidence="3"/>
<dbReference type="Gene3D" id="3.10.20.90">
    <property type="entry name" value="Phosphatidylinositol 3-kinase Catalytic Subunit, Chain A, domain 1"/>
    <property type="match status" value="2"/>
</dbReference>
<evidence type="ECO:0000256" key="6">
    <source>
        <dbReference type="ARBA" id="ARBA00022527"/>
    </source>
</evidence>
<dbReference type="GO" id="GO:0004674">
    <property type="term" value="F:protein serine/threonine kinase activity"/>
    <property type="evidence" value="ECO:0007669"/>
    <property type="project" value="UniProtKB-KW"/>
</dbReference>
<feature type="region of interest" description="Disordered" evidence="16">
    <location>
        <begin position="1637"/>
        <end position="1659"/>
    </location>
</feature>
<feature type="compositionally biased region" description="Basic and acidic residues" evidence="16">
    <location>
        <begin position="56"/>
        <end position="82"/>
    </location>
</feature>
<feature type="compositionally biased region" description="Polar residues" evidence="16">
    <location>
        <begin position="2036"/>
        <end position="2056"/>
    </location>
</feature>
<dbReference type="Pfam" id="PF24889">
    <property type="entry name" value="CCTL2_WNK"/>
    <property type="match status" value="1"/>
</dbReference>
<dbReference type="GO" id="GO:0005737">
    <property type="term" value="C:cytoplasm"/>
    <property type="evidence" value="ECO:0007669"/>
    <property type="project" value="UniProtKB-SubCell"/>
</dbReference>
<comment type="similarity">
    <text evidence="14">Belongs to the protein kinase superfamily. Ser/Thr protein kinase family. WNK subfamily.</text>
</comment>
<evidence type="ECO:0000313" key="19">
    <source>
        <dbReference type="Proteomes" id="UP000653454"/>
    </source>
</evidence>
<comment type="cofactor">
    <cofactor evidence="1">
        <name>Mg(2+)</name>
        <dbReference type="ChEBI" id="CHEBI:18420"/>
    </cofactor>
</comment>
<dbReference type="GO" id="GO:0140693">
    <property type="term" value="F:molecular condensate scaffold activity"/>
    <property type="evidence" value="ECO:0007669"/>
    <property type="project" value="UniProtKB-ARBA"/>
</dbReference>
<evidence type="ECO:0000256" key="7">
    <source>
        <dbReference type="ARBA" id="ARBA00022679"/>
    </source>
</evidence>
<dbReference type="PANTHER" id="PTHR13902">
    <property type="entry name" value="SERINE/THREONINE-PROTEIN KINASE WNK WITH NO LYSINE -RELATED"/>
    <property type="match status" value="1"/>
</dbReference>
<dbReference type="Gene3D" id="1.10.510.10">
    <property type="entry name" value="Transferase(Phosphotransferase) domain 1"/>
    <property type="match status" value="1"/>
</dbReference>
<feature type="compositionally biased region" description="Basic residues" evidence="16">
    <location>
        <begin position="2177"/>
        <end position="2208"/>
    </location>
</feature>
<reference evidence="18" key="1">
    <citation type="submission" date="2020-11" db="EMBL/GenBank/DDBJ databases">
        <authorList>
            <person name="Whiteford S."/>
        </authorList>
    </citation>
    <scope>NUCLEOTIDE SEQUENCE</scope>
</reference>
<keyword evidence="7" id="KW-0808">Transferase</keyword>
<evidence type="ECO:0000256" key="16">
    <source>
        <dbReference type="SAM" id="MobiDB-lite"/>
    </source>
</evidence>
<dbReference type="SUPFAM" id="SSF56112">
    <property type="entry name" value="Protein kinase-like (PK-like)"/>
    <property type="match status" value="1"/>
</dbReference>
<proteinExistence type="inferred from homology"/>
<dbReference type="FunFam" id="1.10.510.10:FF:000006">
    <property type="entry name" value="Serine/threonine-protein kinase WNK1 isoform 2"/>
    <property type="match status" value="1"/>
</dbReference>
<feature type="compositionally biased region" description="Polar residues" evidence="16">
    <location>
        <begin position="1140"/>
        <end position="1150"/>
    </location>
</feature>
<gene>
    <name evidence="18" type="ORF">PLXY2_LOCUS4253</name>
</gene>